<proteinExistence type="predicted"/>
<protein>
    <submittedName>
        <fullName evidence="2">Uncharacterized protein</fullName>
    </submittedName>
</protein>
<feature type="compositionally biased region" description="Low complexity" evidence="1">
    <location>
        <begin position="64"/>
        <end position="73"/>
    </location>
</feature>
<evidence type="ECO:0000256" key="1">
    <source>
        <dbReference type="SAM" id="MobiDB-lite"/>
    </source>
</evidence>
<evidence type="ECO:0000313" key="2">
    <source>
        <dbReference type="EMBL" id="KAF0927343.1"/>
    </source>
</evidence>
<accession>A0A6G1ERR0</accession>
<feature type="region of interest" description="Disordered" evidence="1">
    <location>
        <begin position="141"/>
        <end position="165"/>
    </location>
</feature>
<gene>
    <name evidence="2" type="ORF">E2562_031956</name>
</gene>
<name>A0A6G1ERR0_9ORYZ</name>
<sequence length="165" mass="17443">MTLGPRSRVIQASSSSCCQRHHLLDQHQAVVAASSFAQTPPVRVHRHFLSALIPPPPSCPRYQAPESTASSSAPTPPSHCGQLESTAASSSVHPPPITEVRCRRRCLLHAHVAKLALPPPSCPCCQAPKSAAATFSGCYQSSRRSPPQRLPPLHPATTVAATAQA</sequence>
<keyword evidence="3" id="KW-1185">Reference proteome</keyword>
<reference evidence="2 3" key="1">
    <citation type="submission" date="2019-11" db="EMBL/GenBank/DDBJ databases">
        <title>Whole genome sequence of Oryza granulata.</title>
        <authorList>
            <person name="Li W."/>
        </authorList>
    </citation>
    <scope>NUCLEOTIDE SEQUENCE [LARGE SCALE GENOMIC DNA]</scope>
    <source>
        <strain evidence="3">cv. Menghai</strain>
        <tissue evidence="2">Leaf</tissue>
    </source>
</reference>
<dbReference type="Proteomes" id="UP000479710">
    <property type="component" value="Unassembled WGS sequence"/>
</dbReference>
<organism evidence="2 3">
    <name type="scientific">Oryza meyeriana var. granulata</name>
    <dbReference type="NCBI Taxonomy" id="110450"/>
    <lineage>
        <taxon>Eukaryota</taxon>
        <taxon>Viridiplantae</taxon>
        <taxon>Streptophyta</taxon>
        <taxon>Embryophyta</taxon>
        <taxon>Tracheophyta</taxon>
        <taxon>Spermatophyta</taxon>
        <taxon>Magnoliopsida</taxon>
        <taxon>Liliopsida</taxon>
        <taxon>Poales</taxon>
        <taxon>Poaceae</taxon>
        <taxon>BOP clade</taxon>
        <taxon>Oryzoideae</taxon>
        <taxon>Oryzeae</taxon>
        <taxon>Oryzinae</taxon>
        <taxon>Oryza</taxon>
        <taxon>Oryza meyeriana</taxon>
    </lineage>
</organism>
<dbReference type="EMBL" id="SPHZ02000003">
    <property type="protein sequence ID" value="KAF0927343.1"/>
    <property type="molecule type" value="Genomic_DNA"/>
</dbReference>
<feature type="region of interest" description="Disordered" evidence="1">
    <location>
        <begin position="60"/>
        <end position="95"/>
    </location>
</feature>
<evidence type="ECO:0000313" key="3">
    <source>
        <dbReference type="Proteomes" id="UP000479710"/>
    </source>
</evidence>
<dbReference type="AlphaFoldDB" id="A0A6G1ERR0"/>
<comment type="caution">
    <text evidence="2">The sequence shown here is derived from an EMBL/GenBank/DDBJ whole genome shotgun (WGS) entry which is preliminary data.</text>
</comment>
<feature type="compositionally biased region" description="Polar residues" evidence="1">
    <location>
        <begin position="83"/>
        <end position="92"/>
    </location>
</feature>